<evidence type="ECO:0000313" key="2">
    <source>
        <dbReference type="EMBL" id="GIZ01672.1"/>
    </source>
</evidence>
<dbReference type="EMBL" id="BPLR01001333">
    <property type="protein sequence ID" value="GIZ01672.1"/>
    <property type="molecule type" value="Genomic_DNA"/>
</dbReference>
<comment type="caution">
    <text evidence="2">The sequence shown here is derived from an EMBL/GenBank/DDBJ whole genome shotgun (WGS) entry which is preliminary data.</text>
</comment>
<keyword evidence="3" id="KW-1185">Reference proteome</keyword>
<feature type="region of interest" description="Disordered" evidence="1">
    <location>
        <begin position="105"/>
        <end position="127"/>
    </location>
</feature>
<accession>A0AAV4Y6A5</accession>
<organism evidence="2 3">
    <name type="scientific">Caerostris extrusa</name>
    <name type="common">Bark spider</name>
    <name type="synonym">Caerostris bankana</name>
    <dbReference type="NCBI Taxonomy" id="172846"/>
    <lineage>
        <taxon>Eukaryota</taxon>
        <taxon>Metazoa</taxon>
        <taxon>Ecdysozoa</taxon>
        <taxon>Arthropoda</taxon>
        <taxon>Chelicerata</taxon>
        <taxon>Arachnida</taxon>
        <taxon>Araneae</taxon>
        <taxon>Araneomorphae</taxon>
        <taxon>Entelegynae</taxon>
        <taxon>Araneoidea</taxon>
        <taxon>Araneidae</taxon>
        <taxon>Caerostris</taxon>
    </lineage>
</organism>
<reference evidence="2 3" key="1">
    <citation type="submission" date="2021-06" db="EMBL/GenBank/DDBJ databases">
        <title>Caerostris extrusa draft genome.</title>
        <authorList>
            <person name="Kono N."/>
            <person name="Arakawa K."/>
        </authorList>
    </citation>
    <scope>NUCLEOTIDE SEQUENCE [LARGE SCALE GENOMIC DNA]</scope>
</reference>
<protein>
    <submittedName>
        <fullName evidence="2">Uncharacterized protein</fullName>
    </submittedName>
</protein>
<evidence type="ECO:0000256" key="1">
    <source>
        <dbReference type="SAM" id="MobiDB-lite"/>
    </source>
</evidence>
<gene>
    <name evidence="2" type="ORF">CEXT_392351</name>
</gene>
<name>A0AAV4Y6A5_CAEEX</name>
<dbReference type="AlphaFoldDB" id="A0AAV4Y6A5"/>
<evidence type="ECO:0000313" key="3">
    <source>
        <dbReference type="Proteomes" id="UP001054945"/>
    </source>
</evidence>
<sequence>MIRESIDLQYLLHRAFRTFYQKNNHRLSRRLRYLEISKSKTLRLDNETRHDSHAEREFAKSSVRNTCSPPNPKLSDASLLSLAFNCARRPARHTTEITFSFLRSAQPDPEASSPSRHVTSHATSRKGPVLLVSNEMPRPDRQRRTLFEERLSRALFLKPFFSFFPNSRCRVVFHVAS</sequence>
<feature type="compositionally biased region" description="Polar residues" evidence="1">
    <location>
        <begin position="112"/>
        <end position="122"/>
    </location>
</feature>
<dbReference type="Proteomes" id="UP001054945">
    <property type="component" value="Unassembled WGS sequence"/>
</dbReference>
<proteinExistence type="predicted"/>